<dbReference type="EMBL" id="CADCWG010000011">
    <property type="protein sequence ID" value="CAA9534317.1"/>
    <property type="molecule type" value="Genomic_DNA"/>
</dbReference>
<evidence type="ECO:0000256" key="1">
    <source>
        <dbReference type="SAM" id="MobiDB-lite"/>
    </source>
</evidence>
<proteinExistence type="predicted"/>
<feature type="non-terminal residue" evidence="2">
    <location>
        <position position="43"/>
    </location>
</feature>
<evidence type="ECO:0000313" key="2">
    <source>
        <dbReference type="EMBL" id="CAA9534317.1"/>
    </source>
</evidence>
<feature type="non-terminal residue" evidence="2">
    <location>
        <position position="1"/>
    </location>
</feature>
<protein>
    <submittedName>
        <fullName evidence="2">Uncharacterized protein</fullName>
    </submittedName>
</protein>
<name>A0A6J4TWF2_9BACT</name>
<dbReference type="AlphaFoldDB" id="A0A6J4TWF2"/>
<feature type="region of interest" description="Disordered" evidence="1">
    <location>
        <begin position="1"/>
        <end position="43"/>
    </location>
</feature>
<organism evidence="2">
    <name type="scientific">uncultured Thermomicrobiales bacterium</name>
    <dbReference type="NCBI Taxonomy" id="1645740"/>
    <lineage>
        <taxon>Bacteria</taxon>
        <taxon>Pseudomonadati</taxon>
        <taxon>Thermomicrobiota</taxon>
        <taxon>Thermomicrobia</taxon>
        <taxon>Thermomicrobiales</taxon>
        <taxon>environmental samples</taxon>
    </lineage>
</organism>
<accession>A0A6J4TWF2</accession>
<feature type="compositionally biased region" description="Low complexity" evidence="1">
    <location>
        <begin position="1"/>
        <end position="19"/>
    </location>
</feature>
<reference evidence="2" key="1">
    <citation type="submission" date="2020-02" db="EMBL/GenBank/DDBJ databases">
        <authorList>
            <person name="Meier V. D."/>
        </authorList>
    </citation>
    <scope>NUCLEOTIDE SEQUENCE</scope>
    <source>
        <strain evidence="2">AVDCRST_MAG49</strain>
    </source>
</reference>
<gene>
    <name evidence="2" type="ORF">AVDCRST_MAG49-140</name>
</gene>
<sequence>CAARTGGPATGSSGEPGEPGSRENARPTCRRWASAARHRPLAG</sequence>